<dbReference type="OMA" id="YINEENW"/>
<evidence type="ECO:0000313" key="1">
    <source>
        <dbReference type="EMBL" id="EGR28011.1"/>
    </source>
</evidence>
<sequence>MFLKKFLTQPLKQIHSTKTQSFSSGFSGPYNPNRYKDYYVPRTLPKNEEIVEYVHSVHSVPNSPVRNVRHINPVRESGPLPTYDGPYTMEDIRSMYYNTTVGYDYCYCQMDPEEIMRRVPGITRKEAEWITKLGLSPQEQVDFAYIAYNIGLDIFYLTNQVFVARQVVTNSKGEKVEVLWNSQAYEDIAMLNVGFAPVLESVDYHWEIFLWADPPIKPINDFDLNVPNTWFEYEQEWWQEANIIQDQMSIPEDMRPYPSPRNPHCRKELWKSQDSLQEENLLKDENWYPENTKFNIYQQKDFIKQKDSNQITDDIRI</sequence>
<dbReference type="AlphaFoldDB" id="G0R3D7"/>
<dbReference type="RefSeq" id="XP_004027356.1">
    <property type="nucleotide sequence ID" value="XM_004027307.1"/>
</dbReference>
<dbReference type="STRING" id="857967.G0R3D7"/>
<organism evidence="1 2">
    <name type="scientific">Ichthyophthirius multifiliis</name>
    <name type="common">White spot disease agent</name>
    <name type="synonym">Ich</name>
    <dbReference type="NCBI Taxonomy" id="5932"/>
    <lineage>
        <taxon>Eukaryota</taxon>
        <taxon>Sar</taxon>
        <taxon>Alveolata</taxon>
        <taxon>Ciliophora</taxon>
        <taxon>Intramacronucleata</taxon>
        <taxon>Oligohymenophorea</taxon>
        <taxon>Hymenostomatida</taxon>
        <taxon>Ophryoglenina</taxon>
        <taxon>Ichthyophthirius</taxon>
    </lineage>
</organism>
<reference evidence="1 2" key="1">
    <citation type="submission" date="2011-07" db="EMBL/GenBank/DDBJ databases">
        <authorList>
            <person name="Coyne R."/>
            <person name="Brami D."/>
            <person name="Johnson J."/>
            <person name="Hostetler J."/>
            <person name="Hannick L."/>
            <person name="Clark T."/>
            <person name="Cassidy-Hanley D."/>
            <person name="Inman J."/>
        </authorList>
    </citation>
    <scope>NUCLEOTIDE SEQUENCE [LARGE SCALE GENOMIC DNA]</scope>
    <source>
        <strain evidence="1 2">G5</strain>
    </source>
</reference>
<gene>
    <name evidence="1" type="ORF">IMG5_184810</name>
</gene>
<keyword evidence="2" id="KW-1185">Reference proteome</keyword>
<dbReference type="InParanoid" id="G0R3D7"/>
<dbReference type="OrthoDB" id="283377at2759"/>
<name>G0R3D7_ICHMU</name>
<dbReference type="Proteomes" id="UP000008983">
    <property type="component" value="Unassembled WGS sequence"/>
</dbReference>
<evidence type="ECO:0000313" key="2">
    <source>
        <dbReference type="Proteomes" id="UP000008983"/>
    </source>
</evidence>
<dbReference type="eggNOG" id="ENOG502SMJF">
    <property type="taxonomic scope" value="Eukaryota"/>
</dbReference>
<dbReference type="GeneID" id="14904094"/>
<proteinExistence type="predicted"/>
<dbReference type="EMBL" id="GL984300">
    <property type="protein sequence ID" value="EGR28011.1"/>
    <property type="molecule type" value="Genomic_DNA"/>
</dbReference>
<accession>G0R3D7</accession>
<protein>
    <submittedName>
        <fullName evidence="1">Uncharacterized protein</fullName>
    </submittedName>
</protein>